<reference evidence="2 3" key="1">
    <citation type="submission" date="2018-08" db="EMBL/GenBank/DDBJ databases">
        <title>Meiothermus terrae DSM 26712 genome sequencing project.</title>
        <authorList>
            <person name="Da Costa M.S."/>
            <person name="Albuquerque L."/>
            <person name="Raposo P."/>
            <person name="Froufe H.J.C."/>
            <person name="Barroso C.S."/>
            <person name="Egas C."/>
        </authorList>
    </citation>
    <scope>NUCLEOTIDE SEQUENCE [LARGE SCALE GENOMIC DNA]</scope>
    <source>
        <strain evidence="2 3">DSM 26712</strain>
    </source>
</reference>
<dbReference type="Pfam" id="PF06267">
    <property type="entry name" value="DUF1028"/>
    <property type="match status" value="1"/>
</dbReference>
<gene>
    <name evidence="2" type="ORF">Mterra_00544</name>
</gene>
<dbReference type="InterPro" id="IPR036365">
    <property type="entry name" value="PGBD-like_sf"/>
</dbReference>
<dbReference type="Gene3D" id="1.10.101.10">
    <property type="entry name" value="PGBD-like superfamily/PGBD"/>
    <property type="match status" value="1"/>
</dbReference>
<dbReference type="EMBL" id="QXDL01000012">
    <property type="protein sequence ID" value="RIH90313.1"/>
    <property type="molecule type" value="Genomic_DNA"/>
</dbReference>
<comment type="caution">
    <text evidence="2">The sequence shown here is derived from an EMBL/GenBank/DDBJ whole genome shotgun (WGS) entry which is preliminary data.</text>
</comment>
<dbReference type="InterPro" id="IPR014927">
    <property type="entry name" value="PG-bd_2"/>
</dbReference>
<dbReference type="Proteomes" id="UP000265715">
    <property type="component" value="Unassembled WGS sequence"/>
</dbReference>
<dbReference type="PANTHER" id="PTHR39328">
    <property type="entry name" value="BLL2871 PROTEIN"/>
    <property type="match status" value="1"/>
</dbReference>
<proteinExistence type="predicted"/>
<dbReference type="RefSeq" id="WP_119313769.1">
    <property type="nucleotide sequence ID" value="NZ_QXDL01000012.1"/>
</dbReference>
<organism evidence="2 3">
    <name type="scientific">Calidithermus terrae</name>
    <dbReference type="NCBI Taxonomy" id="1408545"/>
    <lineage>
        <taxon>Bacteria</taxon>
        <taxon>Thermotogati</taxon>
        <taxon>Deinococcota</taxon>
        <taxon>Deinococci</taxon>
        <taxon>Thermales</taxon>
        <taxon>Thermaceae</taxon>
        <taxon>Calidithermus</taxon>
    </lineage>
</organism>
<accession>A0A399F2K2</accession>
<dbReference type="InterPro" id="IPR029055">
    <property type="entry name" value="Ntn_hydrolases_N"/>
</dbReference>
<evidence type="ECO:0000313" key="3">
    <source>
        <dbReference type="Proteomes" id="UP000265715"/>
    </source>
</evidence>
<protein>
    <recommendedName>
        <fullName evidence="1">Putative peptidoglycan binding domain-containing protein</fullName>
    </recommendedName>
</protein>
<dbReference type="Pfam" id="PF08823">
    <property type="entry name" value="PG_binding_2"/>
    <property type="match status" value="1"/>
</dbReference>
<dbReference type="PANTHER" id="PTHR39328:SF1">
    <property type="entry name" value="BLL2871 PROTEIN"/>
    <property type="match status" value="1"/>
</dbReference>
<name>A0A399F2K2_9DEIN</name>
<feature type="domain" description="Putative peptidoglycan binding" evidence="1">
    <location>
        <begin position="213"/>
        <end position="280"/>
    </location>
</feature>
<dbReference type="Gene3D" id="3.60.20.10">
    <property type="entry name" value="Glutamine Phosphoribosylpyrophosphate, subunit 1, domain 1"/>
    <property type="match status" value="1"/>
</dbReference>
<dbReference type="SUPFAM" id="SSF47090">
    <property type="entry name" value="PGBD-like"/>
    <property type="match status" value="1"/>
</dbReference>
<keyword evidence="3" id="KW-1185">Reference proteome</keyword>
<dbReference type="AlphaFoldDB" id="A0A399F2K2"/>
<dbReference type="InterPro" id="IPR036366">
    <property type="entry name" value="PGBDSf"/>
</dbReference>
<evidence type="ECO:0000259" key="1">
    <source>
        <dbReference type="Pfam" id="PF08823"/>
    </source>
</evidence>
<dbReference type="SUPFAM" id="SSF56235">
    <property type="entry name" value="N-terminal nucleophile aminohydrolases (Ntn hydrolases)"/>
    <property type="match status" value="1"/>
</dbReference>
<dbReference type="InterPro" id="IPR010430">
    <property type="entry name" value="DUF1028"/>
</dbReference>
<dbReference type="OrthoDB" id="9790012at2"/>
<sequence>MTPIATFSLVARDPQTGDLGIAVASKFLAVGAVVPWLEAGVGAVATQSYANPRFGPQGLALMKAEAGMEEILATFRRTDPGLHTRQFGMVNAKGESLSFTGNECHGWAGGKSGENFAAQGNILSGPEVIDALVDTFAALDLPFPERLCAALLAADRAGGDRRGRQSASLTVVGAGKGYGGMDRWIDLRVDDHPDPCLELGRLLEIHRLLFDKPRDPEPLGREDIAWLQRHLARLGHYAGAATGEWDGATEKALRALVEIENLEERYAGGPYLDAVALRYLRGKLGE</sequence>
<evidence type="ECO:0000313" key="2">
    <source>
        <dbReference type="EMBL" id="RIH90313.1"/>
    </source>
</evidence>